<protein>
    <recommendedName>
        <fullName evidence="6">C2H2-type domain-containing protein</fullName>
    </recommendedName>
</protein>
<dbReference type="GO" id="GO:0046540">
    <property type="term" value="C:U4/U6 x U5 tri-snRNP complex"/>
    <property type="evidence" value="ECO:0007669"/>
    <property type="project" value="TreeGrafter"/>
</dbReference>
<dbReference type="Proteomes" id="UP000816034">
    <property type="component" value="Unassembled WGS sequence"/>
</dbReference>
<dbReference type="GO" id="GO:0003676">
    <property type="term" value="F:nucleic acid binding"/>
    <property type="evidence" value="ECO:0007669"/>
    <property type="project" value="InterPro"/>
</dbReference>
<dbReference type="InterPro" id="IPR022755">
    <property type="entry name" value="Znf_C2H2_jaz"/>
</dbReference>
<feature type="compositionally biased region" description="Basic and acidic residues" evidence="5">
    <location>
        <begin position="115"/>
        <end position="130"/>
    </location>
</feature>
<dbReference type="InterPro" id="IPR003604">
    <property type="entry name" value="Matrin/U1-like-C_Znf_C2H2"/>
</dbReference>
<feature type="domain" description="C2H2-type" evidence="6">
    <location>
        <begin position="206"/>
        <end position="228"/>
    </location>
</feature>
<evidence type="ECO:0000256" key="3">
    <source>
        <dbReference type="ARBA" id="ARBA00022833"/>
    </source>
</evidence>
<dbReference type="InterPro" id="IPR040107">
    <property type="entry name" value="Snu23"/>
</dbReference>
<dbReference type="InterPro" id="IPR013087">
    <property type="entry name" value="Znf_C2H2_type"/>
</dbReference>
<reference evidence="7 8" key="1">
    <citation type="journal article" date="2018" name="BMC Genomics">
        <title>The genome of Naegleria lovaniensis, the basis for a comparative approach to unravel pathogenicity factors of the human pathogenic amoeba N. fowleri.</title>
        <authorList>
            <person name="Liechti N."/>
            <person name="Schurch N."/>
            <person name="Bruggmann R."/>
            <person name="Wittwer M."/>
        </authorList>
    </citation>
    <scope>NUCLEOTIDE SEQUENCE [LARGE SCALE GENOMIC DNA]</scope>
    <source>
        <strain evidence="7 8">ATCC 30569</strain>
    </source>
</reference>
<organism evidence="7 8">
    <name type="scientific">Naegleria lovaniensis</name>
    <name type="common">Amoeba</name>
    <dbReference type="NCBI Taxonomy" id="51637"/>
    <lineage>
        <taxon>Eukaryota</taxon>
        <taxon>Discoba</taxon>
        <taxon>Heterolobosea</taxon>
        <taxon>Tetramitia</taxon>
        <taxon>Eutetramitia</taxon>
        <taxon>Vahlkampfiidae</taxon>
        <taxon>Naegleria</taxon>
    </lineage>
</organism>
<evidence type="ECO:0000313" key="8">
    <source>
        <dbReference type="Proteomes" id="UP000816034"/>
    </source>
</evidence>
<proteinExistence type="predicted"/>
<dbReference type="GO" id="GO:0005681">
    <property type="term" value="C:spliceosomal complex"/>
    <property type="evidence" value="ECO:0007669"/>
    <property type="project" value="InterPro"/>
</dbReference>
<sequence length="293" mass="33196">MQEQQEGESLLNRIHHYRDDHVVGNTTSTNTHQQRANENLTSENNHEQVDNNDSEEVSLHVEHFTEAHPINTGAEEEISHDEQQYSNPQSGGVRKGLFGRRAWDDQVYQQRAAERLEREKGGVDTDEKRKVVQTRSESLQRKPLQARESRLLNLSDEKLIGKKGVIDVTAEGKHIMPNSKTLIKKKSTREETIQKVDPNELAGFYCSVCDRSFKDSASYVDHCNSKPHLSRLGMTNRAVKASADDVKRKLQEIIDAKKYEQGRSPHSVSSLTALALSRLKSSKNNGTDEVNKK</sequence>
<evidence type="ECO:0000256" key="2">
    <source>
        <dbReference type="ARBA" id="ARBA00022771"/>
    </source>
</evidence>
<dbReference type="InterPro" id="IPR036236">
    <property type="entry name" value="Znf_C2H2_sf"/>
</dbReference>
<dbReference type="PANTHER" id="PTHR45986:SF1">
    <property type="entry name" value="ZINC FINGER MATRIN-TYPE PROTEIN 2"/>
    <property type="match status" value="1"/>
</dbReference>
<keyword evidence="1" id="KW-0479">Metal-binding</keyword>
<keyword evidence="2" id="KW-0863">Zinc-finger</keyword>
<dbReference type="EMBL" id="PYSW02000079">
    <property type="protein sequence ID" value="KAG2370801.1"/>
    <property type="molecule type" value="Genomic_DNA"/>
</dbReference>
<dbReference type="AlphaFoldDB" id="A0AA88GBH0"/>
<dbReference type="GO" id="GO:0008270">
    <property type="term" value="F:zinc ion binding"/>
    <property type="evidence" value="ECO:0007669"/>
    <property type="project" value="UniProtKB-KW"/>
</dbReference>
<evidence type="ECO:0000256" key="1">
    <source>
        <dbReference type="ARBA" id="ARBA00022723"/>
    </source>
</evidence>
<dbReference type="PANTHER" id="PTHR45986">
    <property type="entry name" value="ZINC FINGER MATRIN-TYPE PROTEIN 2"/>
    <property type="match status" value="1"/>
</dbReference>
<dbReference type="SMART" id="SM00451">
    <property type="entry name" value="ZnF_U1"/>
    <property type="match status" value="1"/>
</dbReference>
<keyword evidence="8" id="KW-1185">Reference proteome</keyword>
<dbReference type="SUPFAM" id="SSF57667">
    <property type="entry name" value="beta-beta-alpha zinc fingers"/>
    <property type="match status" value="1"/>
</dbReference>
<feature type="compositionally biased region" description="Polar residues" evidence="5">
    <location>
        <begin position="24"/>
        <end position="43"/>
    </location>
</feature>
<name>A0AA88GBH0_NAELO</name>
<feature type="region of interest" description="Disordered" evidence="5">
    <location>
        <begin position="1"/>
        <end position="53"/>
    </location>
</feature>
<dbReference type="Gene3D" id="3.30.160.60">
    <property type="entry name" value="Classic Zinc Finger"/>
    <property type="match status" value="1"/>
</dbReference>
<evidence type="ECO:0000256" key="4">
    <source>
        <dbReference type="ARBA" id="ARBA00023242"/>
    </source>
</evidence>
<keyword evidence="4" id="KW-0539">Nucleus</keyword>
<comment type="caution">
    <text evidence="7">The sequence shown here is derived from an EMBL/GenBank/DDBJ whole genome shotgun (WGS) entry which is preliminary data.</text>
</comment>
<dbReference type="GeneID" id="68106669"/>
<dbReference type="RefSeq" id="XP_044541665.1">
    <property type="nucleotide sequence ID" value="XM_044690179.1"/>
</dbReference>
<keyword evidence="3" id="KW-0862">Zinc</keyword>
<gene>
    <name evidence="7" type="ORF">C9374_014216</name>
</gene>
<evidence type="ECO:0000259" key="6">
    <source>
        <dbReference type="PROSITE" id="PS00028"/>
    </source>
</evidence>
<accession>A0AA88GBH0</accession>
<feature type="region of interest" description="Disordered" evidence="5">
    <location>
        <begin position="115"/>
        <end position="143"/>
    </location>
</feature>
<evidence type="ECO:0000313" key="7">
    <source>
        <dbReference type="EMBL" id="KAG2370801.1"/>
    </source>
</evidence>
<dbReference type="PROSITE" id="PS00028">
    <property type="entry name" value="ZINC_FINGER_C2H2_1"/>
    <property type="match status" value="1"/>
</dbReference>
<dbReference type="GO" id="GO:0000398">
    <property type="term" value="P:mRNA splicing, via spliceosome"/>
    <property type="evidence" value="ECO:0007669"/>
    <property type="project" value="InterPro"/>
</dbReference>
<evidence type="ECO:0000256" key="5">
    <source>
        <dbReference type="SAM" id="MobiDB-lite"/>
    </source>
</evidence>
<dbReference type="Pfam" id="PF12171">
    <property type="entry name" value="zf-C2H2_jaz"/>
    <property type="match status" value="1"/>
</dbReference>